<reference evidence="2 3" key="1">
    <citation type="submission" date="2016-07" db="EMBL/GenBank/DDBJ databases">
        <title>Pervasive Adenine N6-methylation of Active Genes in Fungi.</title>
        <authorList>
            <consortium name="DOE Joint Genome Institute"/>
            <person name="Mondo S.J."/>
            <person name="Dannebaum R.O."/>
            <person name="Kuo R.C."/>
            <person name="Labutti K."/>
            <person name="Haridas S."/>
            <person name="Kuo A."/>
            <person name="Salamov A."/>
            <person name="Ahrendt S.R."/>
            <person name="Lipzen A."/>
            <person name="Sullivan W."/>
            <person name="Andreopoulos W.B."/>
            <person name="Clum A."/>
            <person name="Lindquist E."/>
            <person name="Daum C."/>
            <person name="Ramamoorthy G.K."/>
            <person name="Gryganskyi A."/>
            <person name="Culley D."/>
            <person name="Magnuson J.K."/>
            <person name="James T.Y."/>
            <person name="O'Malley M.A."/>
            <person name="Stajich J.E."/>
            <person name="Spatafora J.W."/>
            <person name="Visel A."/>
            <person name="Grigoriev I.V."/>
        </authorList>
    </citation>
    <scope>NUCLEOTIDE SEQUENCE [LARGE SCALE GENOMIC DNA]</scope>
    <source>
        <strain evidence="2 3">68-887.2</strain>
    </source>
</reference>
<sequence>MESSAPLNLHRPGSAIAKKARAALGLVKSREEESDLRVYVKREMQVSETNLVPKLAIVKRGTGSQRKPPSPASPADTLSTRWERDGEDGHEEATARRLRRLQLVKLQRLLGVPIPASLIGPNSTDDLPSSSSFSASFPTPNHSRSNSSFIDLAEPRATSPSPASWANKFKQGMSIRERKPKFMSDSSSSFLDMRGSPAGAKSGSAAVNEASIEGMSEGEKTAARRKAHKLEQVFGDTPPQDMFLSTHHVQRPPVPLRQTSSESKILLANQTVTSTLEQPLSSYTQSIEGLLYLAENDHSRFADLLDSLDPSSSSSPPPSPTPSVKSHAARRRRTGKLSHFFGETGVDFDNPPQQQGQGQGKVSIALVKKRRETLDSVLGELWRGLQGELRRGRATRGDVDRLGEMVGVLRRTRNGWEEL</sequence>
<name>A0A1Y2BLT6_9TREE</name>
<dbReference type="AlphaFoldDB" id="A0A1Y2BLT6"/>
<keyword evidence="3" id="KW-1185">Reference proteome</keyword>
<feature type="region of interest" description="Disordered" evidence="1">
    <location>
        <begin position="115"/>
        <end position="147"/>
    </location>
</feature>
<evidence type="ECO:0000313" key="2">
    <source>
        <dbReference type="EMBL" id="ORY35738.1"/>
    </source>
</evidence>
<feature type="region of interest" description="Disordered" evidence="1">
    <location>
        <begin position="57"/>
        <end position="94"/>
    </location>
</feature>
<proteinExistence type="predicted"/>
<evidence type="ECO:0000313" key="3">
    <source>
        <dbReference type="Proteomes" id="UP000193986"/>
    </source>
</evidence>
<gene>
    <name evidence="2" type="ORF">BCR39DRAFT_511836</name>
</gene>
<dbReference type="InParanoid" id="A0A1Y2BLT6"/>
<protein>
    <submittedName>
        <fullName evidence="2">Uncharacterized protein</fullName>
    </submittedName>
</protein>
<organism evidence="2 3">
    <name type="scientific">Naematelia encephala</name>
    <dbReference type="NCBI Taxonomy" id="71784"/>
    <lineage>
        <taxon>Eukaryota</taxon>
        <taxon>Fungi</taxon>
        <taxon>Dikarya</taxon>
        <taxon>Basidiomycota</taxon>
        <taxon>Agaricomycotina</taxon>
        <taxon>Tremellomycetes</taxon>
        <taxon>Tremellales</taxon>
        <taxon>Naemateliaceae</taxon>
        <taxon>Naematelia</taxon>
    </lineage>
</organism>
<feature type="region of interest" description="Disordered" evidence="1">
    <location>
        <begin position="304"/>
        <end position="332"/>
    </location>
</feature>
<evidence type="ECO:0000256" key="1">
    <source>
        <dbReference type="SAM" id="MobiDB-lite"/>
    </source>
</evidence>
<dbReference type="OrthoDB" id="2564619at2759"/>
<dbReference type="EMBL" id="MCFC01000001">
    <property type="protein sequence ID" value="ORY35738.1"/>
    <property type="molecule type" value="Genomic_DNA"/>
</dbReference>
<feature type="compositionally biased region" description="Low complexity" evidence="1">
    <location>
        <begin position="304"/>
        <end position="314"/>
    </location>
</feature>
<dbReference type="Proteomes" id="UP000193986">
    <property type="component" value="Unassembled WGS sequence"/>
</dbReference>
<feature type="compositionally biased region" description="Low complexity" evidence="1">
    <location>
        <begin position="121"/>
        <end position="141"/>
    </location>
</feature>
<comment type="caution">
    <text evidence="2">The sequence shown here is derived from an EMBL/GenBank/DDBJ whole genome shotgun (WGS) entry which is preliminary data.</text>
</comment>
<accession>A0A1Y2BLT6</accession>